<evidence type="ECO:0000313" key="5">
    <source>
        <dbReference type="EMBL" id="WUR02206.1"/>
    </source>
</evidence>
<name>A0AAX4J8E8_9MICR</name>
<keyword evidence="2" id="KW-0653">Protein transport</keyword>
<protein>
    <submittedName>
        <fullName evidence="5">Protein DOPEY1</fullName>
    </submittedName>
</protein>
<dbReference type="GO" id="GO:0005768">
    <property type="term" value="C:endosome"/>
    <property type="evidence" value="ECO:0007669"/>
    <property type="project" value="TreeGrafter"/>
</dbReference>
<dbReference type="RefSeq" id="XP_065328351.1">
    <property type="nucleotide sequence ID" value="XM_065472279.1"/>
</dbReference>
<sequence>MSLKEKYTLEITRKLDYFKNAKEWPDFISLLTSIDTTIETYSLPFIPKLEYLSKRLNQCLNPLLPAGVHLKALETYSIIFSTISEDDFISNFGVYTLGLFNFGINSRVLVLSSYLSLLDKFIIPLGVKIESFTINVLYGILPSIDTDGEYYKIGLDLLSKYKDLIDKKVFYISMWQIFLQNVEYRLSVILFLMNEPLNYEEMVFDKILVIRALKEGLRSEDLLILRNTLNLILYMFPSKNLSSEMNCEILEGMFQIFTKREQSLNKRIFQYLSTNEEEEFKEDELDEAALDEEFKEVLDDLKDEDNVIDKEEMNANNIIDEIIEAKMEDKQIINKIEEDTKIIKKSEKTKLGRLDKIINKTLLRILRNPSTTQSFFKIFITLSDKNKLTEKILEGLLFEVLVYTKDYKEKGRPGFPILERSKVMTQQDVIDLSRHFVTTDLDRLWKILYLELKKALSNIKEESYSSTLSIINSVSSVMKVINFCLENYNVYDDTVLNTHLPFLTSFILNNYTQIDKDDKYEFLNKNIKKMILKDQILNIPENFFDLIDEFYTKENIKILQKIHPSCASCIGKFIIKYIDEENYKICLDFYEFNKIRHFRQEYYNWMINKSTKVIKESMGIFDESSGVNSKILFRELWYRFVNSQENVKKSHENVTDGNEKFNNESLLDKKLVEFDNKKTVSTLIYEYNKIFNRKYERLLIKKIYDQNIITFLKLILNNQQGHFYNIFYIVNCKTPSQDPQLKSLIKSIYNFKEIFQYIVNKYKEDKNSKGILKIIKNIVENSEIFRTKINELWNEENVTYKNIVFDILITIYLRGEDEIIKDQVDQEDINEESNEKDELNNIEIINEEIIDEEINENSGEKDKSNKSCRKKLHHRNLKIRAIKIIQYLIKAEIINKFDIAKVNFESVINLCRKYKNDPALILPTGDLLELKDDSQILNSYSEILYEECFYFDDLLNFIFNLDTKHKIIIFPNLLENVKDGKYSFTIYNLIINKMLDLNYTNFNWAQITKSMIKKFIFFYETNFEESDDVYTRRQKIQNIDELSISLFNTFSGYFIEYLINSKFSSKYISNLSFRERLYSGILSSYAINQDKTFKFLMDFDSILTEDELLEIHSKFKMTLYQITNYRSFSDFYTLLYLLRTYSLLLDEHSQLLSTIYQTISCMQKNDLNESEIMLLLDFLCKLQYTSKIRSALLTFLSYFFNLLKKFYKLIDKLLILLENPTITVKNMKNFLLDYLDTKDFFLYEINKKSYIYKQLINIELNIMDDLIYKLESSFFVSQVSDINIKCNVLKRIAFLIFSNDFNKFLGFIPKMIELIVNFIQHNSTKVRKQIWFLIKIICVKIHHSKLLPLFPVIFTEILTFLNQNKIVENFEYLEICKLMDLIFLVNSCETFEFKNFCIGTSFRDEKLEEKNQEINDTNKQLRAYPLFTILYKKLSPVDLEISKNLENQDTRHLFFTQKNQEKRKLFFTQKNINLEDILRFFKSGAEFYNLQDTNNQVIDVDLLEKTLILEFQD</sequence>
<dbReference type="GO" id="GO:0015031">
    <property type="term" value="P:protein transport"/>
    <property type="evidence" value="ECO:0007669"/>
    <property type="project" value="UniProtKB-KW"/>
</dbReference>
<dbReference type="Proteomes" id="UP001334084">
    <property type="component" value="Chromosome 1"/>
</dbReference>
<accession>A0AAX4J8E8</accession>
<dbReference type="KEGG" id="vnx:VNE69_01145"/>
<gene>
    <name evidence="5" type="ORF">VNE69_01145</name>
</gene>
<evidence type="ECO:0000259" key="4">
    <source>
        <dbReference type="Pfam" id="PF04118"/>
    </source>
</evidence>
<dbReference type="GeneID" id="90540009"/>
<feature type="domain" description="DOP1 N-terminal" evidence="4">
    <location>
        <begin position="4"/>
        <end position="276"/>
    </location>
</feature>
<evidence type="ECO:0000313" key="6">
    <source>
        <dbReference type="Proteomes" id="UP001334084"/>
    </source>
</evidence>
<organism evidence="5 6">
    <name type="scientific">Vairimorpha necatrix</name>
    <dbReference type="NCBI Taxonomy" id="6039"/>
    <lineage>
        <taxon>Eukaryota</taxon>
        <taxon>Fungi</taxon>
        <taxon>Fungi incertae sedis</taxon>
        <taxon>Microsporidia</taxon>
        <taxon>Nosematidae</taxon>
        <taxon>Vairimorpha</taxon>
    </lineage>
</organism>
<keyword evidence="1" id="KW-0813">Transport</keyword>
<dbReference type="PANTHER" id="PTHR14042">
    <property type="entry name" value="DOPEY-RELATED"/>
    <property type="match status" value="1"/>
</dbReference>
<evidence type="ECO:0000256" key="1">
    <source>
        <dbReference type="ARBA" id="ARBA00022448"/>
    </source>
</evidence>
<dbReference type="InterPro" id="IPR007249">
    <property type="entry name" value="DOP1_N"/>
</dbReference>
<dbReference type="GO" id="GO:0005802">
    <property type="term" value="C:trans-Golgi network"/>
    <property type="evidence" value="ECO:0007669"/>
    <property type="project" value="TreeGrafter"/>
</dbReference>
<keyword evidence="6" id="KW-1185">Reference proteome</keyword>
<comment type="similarity">
    <text evidence="3">Belongs to the DOP1 family.</text>
</comment>
<reference evidence="5" key="1">
    <citation type="journal article" date="2024" name="BMC Genomics">
        <title>Functional annotation of a divergent genome using sequence and structure-based similarity.</title>
        <authorList>
            <person name="Svedberg D."/>
            <person name="Winiger R.R."/>
            <person name="Berg A."/>
            <person name="Sharma H."/>
            <person name="Tellgren-Roth C."/>
            <person name="Debrunner-Vossbrinck B.A."/>
            <person name="Vossbrinck C.R."/>
            <person name="Barandun J."/>
        </authorList>
    </citation>
    <scope>NUCLEOTIDE SEQUENCE</scope>
    <source>
        <strain evidence="5">Illinois isolate</strain>
    </source>
</reference>
<dbReference type="PANTHER" id="PTHR14042:SF24">
    <property type="entry name" value="PROTEIN DOPEY-1 HOMOLOG"/>
    <property type="match status" value="1"/>
</dbReference>
<dbReference type="GO" id="GO:0006895">
    <property type="term" value="P:Golgi to endosome transport"/>
    <property type="evidence" value="ECO:0007669"/>
    <property type="project" value="InterPro"/>
</dbReference>
<evidence type="ECO:0000256" key="3">
    <source>
        <dbReference type="ARBA" id="ARBA00046326"/>
    </source>
</evidence>
<dbReference type="InterPro" id="IPR040314">
    <property type="entry name" value="DOP1"/>
</dbReference>
<evidence type="ECO:0000256" key="2">
    <source>
        <dbReference type="ARBA" id="ARBA00022927"/>
    </source>
</evidence>
<dbReference type="EMBL" id="CP142726">
    <property type="protein sequence ID" value="WUR02206.1"/>
    <property type="molecule type" value="Genomic_DNA"/>
</dbReference>
<proteinExistence type="inferred from homology"/>
<dbReference type="Pfam" id="PF04118">
    <property type="entry name" value="Dopey_N"/>
    <property type="match status" value="1"/>
</dbReference>
<dbReference type="GO" id="GO:0005829">
    <property type="term" value="C:cytosol"/>
    <property type="evidence" value="ECO:0007669"/>
    <property type="project" value="GOC"/>
</dbReference>